<feature type="chain" id="PRO_5046286261" evidence="1">
    <location>
        <begin position="26"/>
        <end position="246"/>
    </location>
</feature>
<dbReference type="Proteomes" id="UP000248584">
    <property type="component" value="Unassembled WGS sequence"/>
</dbReference>
<evidence type="ECO:0000256" key="1">
    <source>
        <dbReference type="SAM" id="SignalP"/>
    </source>
</evidence>
<comment type="caution">
    <text evidence="3">The sequence shown here is derived from an EMBL/GenBank/DDBJ whole genome shotgun (WGS) entry which is preliminary data.</text>
</comment>
<dbReference type="EMBL" id="QKZR01000002">
    <property type="protein sequence ID" value="PZX40754.1"/>
    <property type="molecule type" value="Genomic_DNA"/>
</dbReference>
<name>A0ABX5PXR3_9FLAO</name>
<evidence type="ECO:0000259" key="2">
    <source>
        <dbReference type="Pfam" id="PF14289"/>
    </source>
</evidence>
<dbReference type="PROSITE" id="PS51257">
    <property type="entry name" value="PROKAR_LIPOPROTEIN"/>
    <property type="match status" value="1"/>
</dbReference>
<sequence length="246" mass="27839">MHICSRKILAMKKVLFFLIVIIAVASCSEPNSSNFSVSGTIDGVKVGKIFLERFQDSVLVDVDSVEFNGNSDYSLTTDISGPELLYLHLDVKDGREFNDRFLFFAEDTLMTINSTLEQFEKDAVITGSKNQDIYQVFKENNDKLNKVYTNIVKRSMSLTDETRTPEIADSIENAYDKYLKRKVLYAINYAQLHKDKEVAPYILVTEASEANPALLDSVFQKMPKKIQTTVYGKQLSALIDKNKSSL</sequence>
<organism evidence="3 4">
    <name type="scientific">Nonlabens dokdonensis</name>
    <dbReference type="NCBI Taxonomy" id="328515"/>
    <lineage>
        <taxon>Bacteria</taxon>
        <taxon>Pseudomonadati</taxon>
        <taxon>Bacteroidota</taxon>
        <taxon>Flavobacteriia</taxon>
        <taxon>Flavobacteriales</taxon>
        <taxon>Flavobacteriaceae</taxon>
        <taxon>Nonlabens</taxon>
    </lineage>
</organism>
<protein>
    <submittedName>
        <fullName evidence="3">Uncharacterized protein DUF4369</fullName>
    </submittedName>
</protein>
<dbReference type="InterPro" id="IPR025380">
    <property type="entry name" value="DUF4369"/>
</dbReference>
<reference evidence="3 4" key="1">
    <citation type="submission" date="2018-06" db="EMBL/GenBank/DDBJ databases">
        <title>Genomic Encyclopedia of Archaeal and Bacterial Type Strains, Phase II (KMG-II): from individual species to whole genera.</title>
        <authorList>
            <person name="Goeker M."/>
        </authorList>
    </citation>
    <scope>NUCLEOTIDE SEQUENCE [LARGE SCALE GENOMIC DNA]</scope>
    <source>
        <strain evidence="3 4">DSM 17205</strain>
    </source>
</reference>
<evidence type="ECO:0000313" key="4">
    <source>
        <dbReference type="Proteomes" id="UP000248584"/>
    </source>
</evidence>
<keyword evidence="1" id="KW-0732">Signal</keyword>
<keyword evidence="4" id="KW-1185">Reference proteome</keyword>
<feature type="domain" description="DUF4369" evidence="2">
    <location>
        <begin position="35"/>
        <end position="134"/>
    </location>
</feature>
<proteinExistence type="predicted"/>
<feature type="signal peptide" evidence="1">
    <location>
        <begin position="1"/>
        <end position="25"/>
    </location>
</feature>
<accession>A0ABX5PXR3</accession>
<gene>
    <name evidence="3" type="ORF">LX97_01525</name>
</gene>
<dbReference type="Pfam" id="PF14289">
    <property type="entry name" value="DUF4369"/>
    <property type="match status" value="1"/>
</dbReference>
<evidence type="ECO:0000313" key="3">
    <source>
        <dbReference type="EMBL" id="PZX40754.1"/>
    </source>
</evidence>